<sequence length="61" mass="7334">MKTSELREMEGPQLHRKAQELRRELLNLRFQQAGQQLKNPLRLRQVRREIARVLTLLKEGK</sequence>
<accession>A0A9D6UK69</accession>
<dbReference type="GO" id="GO:0006412">
    <property type="term" value="P:translation"/>
    <property type="evidence" value="ECO:0007669"/>
    <property type="project" value="UniProtKB-UniRule"/>
</dbReference>
<evidence type="ECO:0000256" key="1">
    <source>
        <dbReference type="ARBA" id="ARBA00009254"/>
    </source>
</evidence>
<reference evidence="6" key="1">
    <citation type="submission" date="2020-07" db="EMBL/GenBank/DDBJ databases">
        <title>Huge and variable diversity of episymbiotic CPR bacteria and DPANN archaea in groundwater ecosystems.</title>
        <authorList>
            <person name="He C.Y."/>
            <person name="Keren R."/>
            <person name="Whittaker M."/>
            <person name="Farag I.F."/>
            <person name="Doudna J."/>
            <person name="Cate J.H.D."/>
            <person name="Banfield J.F."/>
        </authorList>
    </citation>
    <scope>NUCLEOTIDE SEQUENCE</scope>
    <source>
        <strain evidence="6">NC_groundwater_1860_Pr3_B-0.1um_51_7</strain>
    </source>
</reference>
<gene>
    <name evidence="5 6" type="primary">rpmC</name>
    <name evidence="6" type="ORF">HZB08_02540</name>
</gene>
<dbReference type="FunFam" id="1.10.287.310:FF:000001">
    <property type="entry name" value="50S ribosomal protein L29"/>
    <property type="match status" value="1"/>
</dbReference>
<dbReference type="EMBL" id="JACRKR010000126">
    <property type="protein sequence ID" value="MBI5078880.1"/>
    <property type="molecule type" value="Genomic_DNA"/>
</dbReference>
<dbReference type="InterPro" id="IPR050063">
    <property type="entry name" value="Ribosomal_protein_uL29"/>
</dbReference>
<evidence type="ECO:0000256" key="4">
    <source>
        <dbReference type="ARBA" id="ARBA00035204"/>
    </source>
</evidence>
<evidence type="ECO:0000256" key="3">
    <source>
        <dbReference type="ARBA" id="ARBA00023274"/>
    </source>
</evidence>
<dbReference type="HAMAP" id="MF_00374">
    <property type="entry name" value="Ribosomal_uL29"/>
    <property type="match status" value="1"/>
</dbReference>
<dbReference type="InterPro" id="IPR036049">
    <property type="entry name" value="Ribosomal_uL29_sf"/>
</dbReference>
<dbReference type="Gene3D" id="1.10.287.310">
    <property type="match status" value="1"/>
</dbReference>
<evidence type="ECO:0000313" key="6">
    <source>
        <dbReference type="EMBL" id="MBI5078880.1"/>
    </source>
</evidence>
<keyword evidence="3 5" id="KW-0687">Ribonucleoprotein</keyword>
<dbReference type="InterPro" id="IPR018254">
    <property type="entry name" value="Ribosomal_uL29_CS"/>
</dbReference>
<comment type="caution">
    <text evidence="6">The sequence shown here is derived from an EMBL/GenBank/DDBJ whole genome shotgun (WGS) entry which is preliminary data.</text>
</comment>
<dbReference type="CDD" id="cd00427">
    <property type="entry name" value="Ribosomal_L29_HIP"/>
    <property type="match status" value="1"/>
</dbReference>
<dbReference type="Proteomes" id="UP000808761">
    <property type="component" value="Unassembled WGS sequence"/>
</dbReference>
<dbReference type="AlphaFoldDB" id="A0A9D6UK69"/>
<dbReference type="SUPFAM" id="SSF46561">
    <property type="entry name" value="Ribosomal protein L29 (L29p)"/>
    <property type="match status" value="1"/>
</dbReference>
<evidence type="ECO:0000313" key="7">
    <source>
        <dbReference type="Proteomes" id="UP000808761"/>
    </source>
</evidence>
<dbReference type="PROSITE" id="PS00579">
    <property type="entry name" value="RIBOSOMAL_L29"/>
    <property type="match status" value="1"/>
</dbReference>
<organism evidence="6 7">
    <name type="scientific">Candidatus Saganbacteria bacterium</name>
    <dbReference type="NCBI Taxonomy" id="2575572"/>
    <lineage>
        <taxon>Bacteria</taxon>
        <taxon>Bacillati</taxon>
        <taxon>Saganbacteria</taxon>
    </lineage>
</organism>
<dbReference type="GO" id="GO:0003735">
    <property type="term" value="F:structural constituent of ribosome"/>
    <property type="evidence" value="ECO:0007669"/>
    <property type="project" value="InterPro"/>
</dbReference>
<dbReference type="PANTHER" id="PTHR10916">
    <property type="entry name" value="60S RIBOSOMAL PROTEIN L35/50S RIBOSOMAL PROTEIN L29"/>
    <property type="match status" value="1"/>
</dbReference>
<name>A0A9D6UK69_UNCSA</name>
<dbReference type="InterPro" id="IPR001854">
    <property type="entry name" value="Ribosomal_uL29"/>
</dbReference>
<dbReference type="PANTHER" id="PTHR10916:SF0">
    <property type="entry name" value="LARGE RIBOSOMAL SUBUNIT PROTEIN UL29C"/>
    <property type="match status" value="1"/>
</dbReference>
<dbReference type="GO" id="GO:0022625">
    <property type="term" value="C:cytosolic large ribosomal subunit"/>
    <property type="evidence" value="ECO:0007669"/>
    <property type="project" value="TreeGrafter"/>
</dbReference>
<keyword evidence="2 5" id="KW-0689">Ribosomal protein</keyword>
<evidence type="ECO:0000256" key="2">
    <source>
        <dbReference type="ARBA" id="ARBA00022980"/>
    </source>
</evidence>
<comment type="similarity">
    <text evidence="1 5">Belongs to the universal ribosomal protein uL29 family.</text>
</comment>
<evidence type="ECO:0000256" key="5">
    <source>
        <dbReference type="HAMAP-Rule" id="MF_00374"/>
    </source>
</evidence>
<protein>
    <recommendedName>
        <fullName evidence="4 5">Large ribosomal subunit protein uL29</fullName>
    </recommendedName>
</protein>
<dbReference type="Pfam" id="PF00831">
    <property type="entry name" value="Ribosomal_L29"/>
    <property type="match status" value="1"/>
</dbReference>
<proteinExistence type="inferred from homology"/>
<dbReference type="NCBIfam" id="TIGR00012">
    <property type="entry name" value="L29"/>
    <property type="match status" value="1"/>
</dbReference>